<protein>
    <submittedName>
        <fullName evidence="1">Uncharacterized protein</fullName>
    </submittedName>
</protein>
<comment type="caution">
    <text evidence="1">The sequence shown here is derived from an EMBL/GenBank/DDBJ whole genome shotgun (WGS) entry which is preliminary data.</text>
</comment>
<sequence length="164" mass="18965">MIKNSTKLAVYDIDLLIYKVSYAKNVPLSKEQLAYQTDSLNQNLSIIKDVQITNLPKSESMNYQVYRADLSNVIYRINSSLNQIEDISKKNSKFKGYIDGQLYFNSEIQETFLRELVLTRNVILEDEHTVKKGGDLYEHGYEKQRKALEKEDKNIIDEYGGPGD</sequence>
<name>A0A837RB98_LACPE</name>
<dbReference type="EMBL" id="AZCU01000009">
    <property type="protein sequence ID" value="KRK24905.1"/>
    <property type="molecule type" value="Genomic_DNA"/>
</dbReference>
<evidence type="ECO:0000313" key="2">
    <source>
        <dbReference type="Proteomes" id="UP000051020"/>
    </source>
</evidence>
<gene>
    <name evidence="1" type="ORF">FD24_GL003328</name>
</gene>
<reference evidence="1 2" key="1">
    <citation type="journal article" date="2015" name="Genome Announc.">
        <title>Expanding the biotechnology potential of lactobacilli through comparative genomics of 213 strains and associated genera.</title>
        <authorList>
            <person name="Sun Z."/>
            <person name="Harris H.M."/>
            <person name="McCann A."/>
            <person name="Guo C."/>
            <person name="Argimon S."/>
            <person name="Zhang W."/>
            <person name="Yang X."/>
            <person name="Jeffery I.B."/>
            <person name="Cooney J.C."/>
            <person name="Kagawa T.F."/>
            <person name="Liu W."/>
            <person name="Song Y."/>
            <person name="Salvetti E."/>
            <person name="Wrobel A."/>
            <person name="Rasinkangas P."/>
            <person name="Parkhill J."/>
            <person name="Rea M.C."/>
            <person name="O'Sullivan O."/>
            <person name="Ritari J."/>
            <person name="Douillard F.P."/>
            <person name="Paul Ross R."/>
            <person name="Yang R."/>
            <person name="Briner A.E."/>
            <person name="Felis G.E."/>
            <person name="de Vos W.M."/>
            <person name="Barrangou R."/>
            <person name="Klaenhammer T.R."/>
            <person name="Caufield P.W."/>
            <person name="Cui Y."/>
            <person name="Zhang H."/>
            <person name="O'Toole P.W."/>
        </authorList>
    </citation>
    <scope>NUCLEOTIDE SEQUENCE [LARGE SCALE GENOMIC DNA]</scope>
    <source>
        <strain evidence="1 2">DSM 20314</strain>
    </source>
</reference>
<dbReference type="Proteomes" id="UP000051020">
    <property type="component" value="Unassembled WGS sequence"/>
</dbReference>
<dbReference type="AlphaFoldDB" id="A0A837RB98"/>
<proteinExistence type="predicted"/>
<organism evidence="1 2">
    <name type="scientific">Lactiplantibacillus pentosus DSM 20314</name>
    <dbReference type="NCBI Taxonomy" id="1423791"/>
    <lineage>
        <taxon>Bacteria</taxon>
        <taxon>Bacillati</taxon>
        <taxon>Bacillota</taxon>
        <taxon>Bacilli</taxon>
        <taxon>Lactobacillales</taxon>
        <taxon>Lactobacillaceae</taxon>
        <taxon>Lactiplantibacillus</taxon>
    </lineage>
</organism>
<accession>A0A837RB98</accession>
<evidence type="ECO:0000313" key="1">
    <source>
        <dbReference type="EMBL" id="KRK24905.1"/>
    </source>
</evidence>